<dbReference type="Pfam" id="PF00486">
    <property type="entry name" value="Trans_reg_C"/>
    <property type="match status" value="1"/>
</dbReference>
<dbReference type="EMBL" id="JPIU01000024">
    <property type="protein sequence ID" value="KIO47102.1"/>
    <property type="molecule type" value="Genomic_DNA"/>
</dbReference>
<dbReference type="OrthoDB" id="1118837at2"/>
<dbReference type="GO" id="GO:0000160">
    <property type="term" value="P:phosphorelay signal transduction system"/>
    <property type="evidence" value="ECO:0007669"/>
    <property type="project" value="InterPro"/>
</dbReference>
<dbReference type="GO" id="GO:0003677">
    <property type="term" value="F:DNA binding"/>
    <property type="evidence" value="ECO:0007669"/>
    <property type="project" value="UniProtKB-UniRule"/>
</dbReference>
<dbReference type="InterPro" id="IPR036388">
    <property type="entry name" value="WH-like_DNA-bd_sf"/>
</dbReference>
<dbReference type="SUPFAM" id="SSF46894">
    <property type="entry name" value="C-terminal effector domain of the bipartite response regulators"/>
    <property type="match status" value="1"/>
</dbReference>
<dbReference type="InterPro" id="IPR016032">
    <property type="entry name" value="Sig_transdc_resp-reg_C-effctor"/>
</dbReference>
<dbReference type="Proteomes" id="UP000031980">
    <property type="component" value="Unassembled WGS sequence"/>
</dbReference>
<dbReference type="Gene3D" id="1.10.10.10">
    <property type="entry name" value="Winged helix-like DNA-binding domain superfamily/Winged helix DNA-binding domain"/>
    <property type="match status" value="1"/>
</dbReference>
<reference evidence="6 7" key="1">
    <citation type="submission" date="2014-07" db="EMBL/GenBank/DDBJ databases">
        <title>Porphyromonadaceae bacterium OUH 308042 = ATCC BAA-2681 = DSM 28342 draft genome.</title>
        <authorList>
            <person name="Sydenham T.V."/>
            <person name="Hasman H."/>
            <person name="Justensen U.S."/>
        </authorList>
    </citation>
    <scope>NUCLEOTIDE SEQUENCE [LARGE SCALE GENOMIC DNA]</scope>
    <source>
        <strain evidence="6 7">OUH 308042</strain>
    </source>
</reference>
<dbReference type="Gene3D" id="3.40.50.2300">
    <property type="match status" value="1"/>
</dbReference>
<keyword evidence="7" id="KW-1185">Reference proteome</keyword>
<sequence length="245" mass="28179">MNLVLYVEQRSDMTQKVVDLFTSNGHRLIVVKSNGEACDYCKKRTPDIVFLRDYPERYSCTTYAKMIKRQNCNIYVILVGEKIIAEQVVNGLNGFANQYISQECGAEGILAYAQAIEREDRLNARRGGVLKVAKDVYLKRNVSELIVGRSATRLTVKQYAILRLLVENCSCVVRRRSLLLEGWGCDDESNVQGLRKIISCCRKLLKPIPYVEIVTYWQMGYMLKVQDEEEANVFDENECQYECIK</sequence>
<dbReference type="GO" id="GO:0006355">
    <property type="term" value="P:regulation of DNA-templated transcription"/>
    <property type="evidence" value="ECO:0007669"/>
    <property type="project" value="InterPro"/>
</dbReference>
<dbReference type="PROSITE" id="PS50110">
    <property type="entry name" value="RESPONSE_REGULATORY"/>
    <property type="match status" value="1"/>
</dbReference>
<keyword evidence="1 3" id="KW-0238">DNA-binding</keyword>
<evidence type="ECO:0000313" key="6">
    <source>
        <dbReference type="EMBL" id="KIO47102.1"/>
    </source>
</evidence>
<name>A0A0C3NLJ8_9PORP</name>
<dbReference type="RefSeq" id="WP_041504729.1">
    <property type="nucleotide sequence ID" value="NZ_JPIU01000024.1"/>
</dbReference>
<protein>
    <submittedName>
        <fullName evidence="6">Uncharacterized protein</fullName>
    </submittedName>
</protein>
<dbReference type="AlphaFoldDB" id="A0A0C3NLJ8"/>
<comment type="caution">
    <text evidence="6">The sequence shown here is derived from an EMBL/GenBank/DDBJ whole genome shotgun (WGS) entry which is preliminary data.</text>
</comment>
<evidence type="ECO:0000259" key="4">
    <source>
        <dbReference type="PROSITE" id="PS50110"/>
    </source>
</evidence>
<evidence type="ECO:0000256" key="2">
    <source>
        <dbReference type="PROSITE-ProRule" id="PRU00169"/>
    </source>
</evidence>
<accession>A0A0C3NLJ8</accession>
<dbReference type="SMART" id="SM00862">
    <property type="entry name" value="Trans_reg_C"/>
    <property type="match status" value="1"/>
</dbReference>
<proteinExistence type="predicted"/>
<dbReference type="InterPro" id="IPR001867">
    <property type="entry name" value="OmpR/PhoB-type_DNA-bd"/>
</dbReference>
<feature type="domain" description="OmpR/PhoB-type" evidence="5">
    <location>
        <begin position="127"/>
        <end position="225"/>
    </location>
</feature>
<comment type="caution">
    <text evidence="2">Lacks conserved residue(s) required for the propagation of feature annotation.</text>
</comment>
<evidence type="ECO:0000313" key="7">
    <source>
        <dbReference type="Proteomes" id="UP000031980"/>
    </source>
</evidence>
<feature type="DNA-binding region" description="OmpR/PhoB-type" evidence="3">
    <location>
        <begin position="127"/>
        <end position="225"/>
    </location>
</feature>
<dbReference type="PROSITE" id="PS51755">
    <property type="entry name" value="OMPR_PHOB"/>
    <property type="match status" value="1"/>
</dbReference>
<evidence type="ECO:0000256" key="1">
    <source>
        <dbReference type="ARBA" id="ARBA00023125"/>
    </source>
</evidence>
<gene>
    <name evidence="6" type="ORF">BA92_01240</name>
</gene>
<evidence type="ECO:0000259" key="5">
    <source>
        <dbReference type="PROSITE" id="PS51755"/>
    </source>
</evidence>
<dbReference type="SUPFAM" id="SSF52172">
    <property type="entry name" value="CheY-like"/>
    <property type="match status" value="1"/>
</dbReference>
<organism evidence="6 7">
    <name type="scientific">Sanguibacteroides justesenii</name>
    <dbReference type="NCBI Taxonomy" id="1547597"/>
    <lineage>
        <taxon>Bacteria</taxon>
        <taxon>Pseudomonadati</taxon>
        <taxon>Bacteroidota</taxon>
        <taxon>Bacteroidia</taxon>
        <taxon>Bacteroidales</taxon>
        <taxon>Porphyromonadaceae</taxon>
        <taxon>Sanguibacteroides</taxon>
    </lineage>
</organism>
<dbReference type="InterPro" id="IPR011006">
    <property type="entry name" value="CheY-like_superfamily"/>
</dbReference>
<evidence type="ECO:0000256" key="3">
    <source>
        <dbReference type="PROSITE-ProRule" id="PRU01091"/>
    </source>
</evidence>
<dbReference type="InterPro" id="IPR001789">
    <property type="entry name" value="Sig_transdc_resp-reg_receiver"/>
</dbReference>
<feature type="domain" description="Response regulatory" evidence="4">
    <location>
        <begin position="3"/>
        <end position="117"/>
    </location>
</feature>